<feature type="transmembrane region" description="Helical" evidence="2">
    <location>
        <begin position="578"/>
        <end position="598"/>
    </location>
</feature>
<reference evidence="3" key="2">
    <citation type="journal article" date="2013" name="Genome Res.">
        <title>Genomic architecture of adaptive color pattern divergence and convergence in Heliconius butterflies.</title>
        <authorList>
            <person name="Supple M.A."/>
            <person name="Hines H.M."/>
            <person name="Dasmahapatra K.K."/>
            <person name="Lewis J.J."/>
            <person name="Nielsen D.M."/>
            <person name="Lavoie C."/>
            <person name="Ray D.A."/>
            <person name="Salazar C."/>
            <person name="McMillan W.O."/>
            <person name="Counterman B.A."/>
        </authorList>
    </citation>
    <scope>NUCLEOTIDE SEQUENCE</scope>
</reference>
<reference evidence="3" key="1">
    <citation type="submission" date="2010-07" db="EMBL/GenBank/DDBJ databases">
        <authorList>
            <person name="Worley K.C."/>
        </authorList>
    </citation>
    <scope>NUCLEOTIDE SEQUENCE</scope>
</reference>
<keyword evidence="2" id="KW-0472">Membrane</keyword>
<dbReference type="PANTHER" id="PTHR37686:SF1">
    <property type="entry name" value="LD36006P"/>
    <property type="match status" value="1"/>
</dbReference>
<accession>L7X1E1</accession>
<protein>
    <submittedName>
        <fullName evidence="3">Uncharacterized protein</fullName>
    </submittedName>
</protein>
<feature type="compositionally biased region" description="Basic and acidic residues" evidence="1">
    <location>
        <begin position="1629"/>
        <end position="1643"/>
    </location>
</feature>
<organism evidence="3">
    <name type="scientific">Heliconius erato</name>
    <name type="common">Crimson patched longwing butterfly</name>
    <dbReference type="NCBI Taxonomy" id="33431"/>
    <lineage>
        <taxon>Eukaryota</taxon>
        <taxon>Metazoa</taxon>
        <taxon>Ecdysozoa</taxon>
        <taxon>Arthropoda</taxon>
        <taxon>Hexapoda</taxon>
        <taxon>Insecta</taxon>
        <taxon>Pterygota</taxon>
        <taxon>Neoptera</taxon>
        <taxon>Endopterygota</taxon>
        <taxon>Lepidoptera</taxon>
        <taxon>Glossata</taxon>
        <taxon>Ditrysia</taxon>
        <taxon>Papilionoidea</taxon>
        <taxon>Nymphalidae</taxon>
        <taxon>Heliconiinae</taxon>
        <taxon>Heliconiini</taxon>
        <taxon>Heliconius</taxon>
    </lineage>
</organism>
<reference evidence="3" key="3">
    <citation type="submission" date="2016-03" db="EMBL/GenBank/DDBJ databases">
        <authorList>
            <person name="Ploux O."/>
        </authorList>
    </citation>
    <scope>NUCLEOTIDE SEQUENCE</scope>
</reference>
<feature type="region of interest" description="Disordered" evidence="1">
    <location>
        <begin position="1629"/>
        <end position="1668"/>
    </location>
</feature>
<keyword evidence="2" id="KW-0812">Transmembrane</keyword>
<feature type="transmembrane region" description="Helical" evidence="2">
    <location>
        <begin position="460"/>
        <end position="480"/>
    </location>
</feature>
<feature type="compositionally biased region" description="Low complexity" evidence="1">
    <location>
        <begin position="1648"/>
        <end position="1657"/>
    </location>
</feature>
<proteinExistence type="predicted"/>
<evidence type="ECO:0000256" key="2">
    <source>
        <dbReference type="SAM" id="Phobius"/>
    </source>
</evidence>
<dbReference type="PANTHER" id="PTHR37686">
    <property type="entry name" value="LD36006P"/>
    <property type="match status" value="1"/>
</dbReference>
<name>L7X1E1_HELEA</name>
<evidence type="ECO:0000313" key="3">
    <source>
        <dbReference type="EMBL" id="AGC92671.2"/>
    </source>
</evidence>
<keyword evidence="2" id="KW-1133">Transmembrane helix</keyword>
<sequence length="1713" mass="192635">MSGEERASRPNSLVLEAPAPEREPLRFDVQLVGAPPEVEQLVNNIKQVAEDFLYHWKTFPIVLPQSRFSGPGNRPSDIIVPPPCDELDAAALDAGVEPHPLSPKQLHSIREKGEFEVPSRHFPGQTHVWRVAGWLQRGRARAREELYCHIARAIALVVVVSRDRLLRDEPLSLIAGAKALMQGLHRLVDLIFGMPSLEARDLEKKIQSRGWFLHFRERRAALLASQKMPLKDIEEEVRAAAMREYVSRVCGAVLASEPLAALGPAAPDLLAAQLRAAVIVNRAEEGVRRKLEAGLSTAEARIRASHPILSRADAWRKEKLAAAAHSLRNELRWAGMEDAANAMQGHKLPQHRYFLLRDLTFLRDREPLLMKELRAAKTPTREFIWSTRIWLPQNWEIHRHFRGRSERIPTVISSRATNIVTPRSDPSQPVFLANMEKTRVTTTRWPGWRLLNLAHRTWCWAWNLMFLLGVLVPWCSPLSLRTLLCVKPFVPDLELSQVNGTLFPKRSSETQTMWSMLLKLWRHISKERTRFETEPDTGLLGKGLSRQANRLWNYGVVGGLGSILLLLVFPLVALAASALSLLAAASVPLWFALFEVLIWRIGLLGLVQPVLAFVVAIFLCPLASVILLVGGVSWWLARGAWEALAWRALIVRAARVPAHDSRYCRRVAGPALHTHACYQIRHFVDACFGPFSVQIAKTGAYKQIEKECGELVWSAREKLAARRRDLALPLTDAARARVRLLPADLRKECGELVWSARERLAARRRDLSWTRRARACACCPPTSGYAGLCSCEVKECGELVWSARERLAARRRDLALPLTDAARARVRLLPADLRKECGELVWSARERLAARRRDLALPLTDAARARVRLLPADLRKECGELVWSARERLAARRRDLALPLTDAARARVRLLPADLRKECGELVWSARERLAARRRDLALPLTDAARARVRLLPADLRKECGELVWSARERLAARRRDLALPLTDAARARVRLLPADLRKECGELVWSARERLAARRRDLALPLTDAARARVRLLPADLRKECGELVWSARERLAARRRDLALPLTDAARARVRLLPADLRKECGELVWSARERLAARRRDLALPLTDAARARVRLLPADLRKECGELVWSARERLAARRRDLALPLTDAARARVRLLPADLRKECGELVWSARERLAARRRDLALPLTDAARARVRLLPADLRKECGELVWSARERLAARRRDLALPLTDAARARVRLLPADLRKECGELVWSARERLAARRRDLALPLTDAARARVRLLPADLRKECGELVWSARERLAARRRDLALPLTDAARARVRLLPADLRKECGELVWSARERLAARRRDLALPLTDAARARVRLLPADLRKECGELVWSARERLAARRRDLSWTRRARACACCPPTSGYAGLCSCEVKECGELVWSARERLAARRRDLALPLTDAARARVRLLPADLRKECGELVWSARERLAARRRDLALPLTDAARARVRLLPADLRKECGELVWSARERLAARRRDLALPLTDAARARVRLLPADLREGEARVALEAGAGAARWHELAARHPAPPDVLAERDDWRPAPGVWGEWGGTPAPRVPAPALDAAAFSPRHAHLPPLPAPPAVALVLHNRLEDAPECDDRRDGVERYRGGGSEATSETSGSETPEDEAAREPALCRISPRTERAACRWTLTGRGVRLRADLASPEDVTLDADRHGTDV</sequence>
<dbReference type="EMBL" id="KC469893">
    <property type="protein sequence ID" value="AGC92671.2"/>
    <property type="molecule type" value="Genomic_DNA"/>
</dbReference>
<evidence type="ECO:0000256" key="1">
    <source>
        <dbReference type="SAM" id="MobiDB-lite"/>
    </source>
</evidence>
<dbReference type="InterPro" id="IPR057435">
    <property type="entry name" value="Lips"/>
</dbReference>
<dbReference type="Pfam" id="PF25228">
    <property type="entry name" value="Lips"/>
    <property type="match status" value="1"/>
</dbReference>
<feature type="transmembrane region" description="Helical" evidence="2">
    <location>
        <begin position="610"/>
        <end position="637"/>
    </location>
</feature>
<feature type="transmembrane region" description="Helical" evidence="2">
    <location>
        <begin position="551"/>
        <end position="572"/>
    </location>
</feature>